<proteinExistence type="predicted"/>
<evidence type="ECO:0000313" key="7">
    <source>
        <dbReference type="Proteomes" id="UP000295484"/>
    </source>
</evidence>
<protein>
    <submittedName>
        <fullName evidence="6">Diguanylate cyclase (GGDEF)-like protein</fullName>
    </submittedName>
</protein>
<dbReference type="InterPro" id="IPR000014">
    <property type="entry name" value="PAS"/>
</dbReference>
<dbReference type="SMART" id="SM00086">
    <property type="entry name" value="PAC"/>
    <property type="match status" value="4"/>
</dbReference>
<dbReference type="SUPFAM" id="SSF55073">
    <property type="entry name" value="Nucleotide cyclase"/>
    <property type="match status" value="1"/>
</dbReference>
<dbReference type="InterPro" id="IPR029787">
    <property type="entry name" value="Nucleotide_cyclase"/>
</dbReference>
<dbReference type="SMART" id="SM00091">
    <property type="entry name" value="PAS"/>
    <property type="match status" value="4"/>
</dbReference>
<dbReference type="InterPro" id="IPR035965">
    <property type="entry name" value="PAS-like_dom_sf"/>
</dbReference>
<sequence>MPKEQVNGLGIGPRGKPQPEPASSSTQFETLIGRFRNRAIPSDGPASQRPAAKGEGRPDRDTGPVAPVRSGACVPEQADILQVAAASAGIGQWYAELPATEIRATAEYSRVLGYEPGEIPLDVQSCVERIHPEDRASILGQLEAAVRGEIDRFGFDHRLRCKGGGYRWFAATGQLFAAATGDRPAILCGSLVDVTDRKQDEIRAAGLAEAARDASERLNALADNAPVALFELRRDPGGRLSAPYFSARLADLSGVPAEDLARDVRAGFRWIHRDDMAALREQARRSAEDLCPASVRFRLRHPERGLRWYRGSSLPTALPDGSVLWRCSVLDITDEIAAERRAAKASEAQRFAHEGLTTLAENSPGALFSLRQTFDGKMRFPYFTSRLPDLMGVTGADLRKSVGKAFRHVAPEDEAVVGDAFAQSLETGARAEVKFRVEHPQKGTIWLLCSASPLRSADGAMWYGYMIDITERLEMERRAARATAEAHDAMDRLASIAEIAPVGLYEAQRAPMGGLNFTYTRAHFNDLMGFSGGDDQRLQTHILERIHPDDLPQFLANIETTSQTLALRRQRFRIFHPIRGMRWLDASATPRKGPDGVVTWRGALYDVTADVEREADLRRAHGLAEKMRIENERQALHDGLTALPNRRFYDRVLAERLAEAGAGGPRDCVLIRIDLDHFKYVNDTLGHEAGDQVLIRVAEVLRGAIRGADFAARIGGDEFAILLAPGVTRRHAQDVVERVQARLAEPMLYRGRPCRFGASFGIAQCDDICGPDSDIQLFADAALYRAKASGRSRMQFFTRALHDTILRDRRLAAEIHEALERDEFVPFFQPQVCAMENRLVGAETLLRWRHPTKGVLAPSAFMHVAQQLRLVPEIDRLMMEKSRQALDRWRAAGLHLPKISFNVSSGRMHDPDVVSAARAMRSEDTKVTFELLESILVEEESDAFRTHLAAVREAGIDIEIDDFGSGHASIIGLLEIAPSSLKIDRRIVAPVASDLRSRNLVRAIVEIAEALGIGTVAEGVETPDQVRILRGLGCQVLQGYLFSRPVDEAGFLAYATEKLRRRA</sequence>
<dbReference type="AlphaFoldDB" id="A0A4R8FQ50"/>
<reference evidence="6 7" key="1">
    <citation type="submission" date="2019-03" db="EMBL/GenBank/DDBJ databases">
        <title>Genomic Encyclopedia of Type Strains, Phase IV (KMG-IV): sequencing the most valuable type-strain genomes for metagenomic binning, comparative biology and taxonomic classification.</title>
        <authorList>
            <person name="Goeker M."/>
        </authorList>
    </citation>
    <scope>NUCLEOTIDE SEQUENCE [LARGE SCALE GENOMIC DNA]</scope>
    <source>
        <strain evidence="6 7">JA181</strain>
    </source>
</reference>
<evidence type="ECO:0000259" key="3">
    <source>
        <dbReference type="PROSITE" id="PS50113"/>
    </source>
</evidence>
<feature type="domain" description="GGDEF" evidence="5">
    <location>
        <begin position="666"/>
        <end position="799"/>
    </location>
</feature>
<dbReference type="Gene3D" id="3.30.450.20">
    <property type="entry name" value="PAS domain"/>
    <property type="match status" value="4"/>
</dbReference>
<dbReference type="CDD" id="cd00130">
    <property type="entry name" value="PAS"/>
    <property type="match status" value="4"/>
</dbReference>
<dbReference type="InterPro" id="IPR001633">
    <property type="entry name" value="EAL_dom"/>
</dbReference>
<dbReference type="Pfam" id="PF00990">
    <property type="entry name" value="GGDEF"/>
    <property type="match status" value="1"/>
</dbReference>
<comment type="caution">
    <text evidence="6">The sequence shown here is derived from an EMBL/GenBank/DDBJ whole genome shotgun (WGS) entry which is preliminary data.</text>
</comment>
<dbReference type="NCBIfam" id="TIGR00254">
    <property type="entry name" value="GGDEF"/>
    <property type="match status" value="1"/>
</dbReference>
<evidence type="ECO:0000256" key="1">
    <source>
        <dbReference type="SAM" id="MobiDB-lite"/>
    </source>
</evidence>
<dbReference type="Pfam" id="PF08447">
    <property type="entry name" value="PAS_3"/>
    <property type="match status" value="4"/>
</dbReference>
<dbReference type="PROSITE" id="PS50113">
    <property type="entry name" value="PAC"/>
    <property type="match status" value="1"/>
</dbReference>
<feature type="compositionally biased region" description="Basic and acidic residues" evidence="1">
    <location>
        <begin position="52"/>
        <end position="62"/>
    </location>
</feature>
<dbReference type="Pfam" id="PF00563">
    <property type="entry name" value="EAL"/>
    <property type="match status" value="1"/>
</dbReference>
<dbReference type="InterPro" id="IPR035919">
    <property type="entry name" value="EAL_sf"/>
</dbReference>
<dbReference type="SMART" id="SM00052">
    <property type="entry name" value="EAL"/>
    <property type="match status" value="1"/>
</dbReference>
<dbReference type="InterPro" id="IPR000160">
    <property type="entry name" value="GGDEF_dom"/>
</dbReference>
<evidence type="ECO:0000259" key="5">
    <source>
        <dbReference type="PROSITE" id="PS50887"/>
    </source>
</evidence>
<feature type="region of interest" description="Disordered" evidence="1">
    <location>
        <begin position="1"/>
        <end position="70"/>
    </location>
</feature>
<feature type="domain" description="PAC" evidence="3">
    <location>
        <begin position="431"/>
        <end position="481"/>
    </location>
</feature>
<dbReference type="PANTHER" id="PTHR44757:SF2">
    <property type="entry name" value="BIOFILM ARCHITECTURE MAINTENANCE PROTEIN MBAA"/>
    <property type="match status" value="1"/>
</dbReference>
<dbReference type="InterPro" id="IPR000700">
    <property type="entry name" value="PAS-assoc_C"/>
</dbReference>
<accession>A0A4R8FQ50</accession>
<dbReference type="PROSITE" id="PS50112">
    <property type="entry name" value="PAS"/>
    <property type="match status" value="1"/>
</dbReference>
<evidence type="ECO:0000259" key="2">
    <source>
        <dbReference type="PROSITE" id="PS50112"/>
    </source>
</evidence>
<dbReference type="EMBL" id="SOEB01000020">
    <property type="protein sequence ID" value="TDX25397.1"/>
    <property type="molecule type" value="Genomic_DNA"/>
</dbReference>
<name>A0A4R8FQ50_9RHOB</name>
<dbReference type="Gene3D" id="3.20.20.450">
    <property type="entry name" value="EAL domain"/>
    <property type="match status" value="1"/>
</dbReference>
<dbReference type="SUPFAM" id="SSF55785">
    <property type="entry name" value="PYP-like sensor domain (PAS domain)"/>
    <property type="match status" value="4"/>
</dbReference>
<evidence type="ECO:0000259" key="4">
    <source>
        <dbReference type="PROSITE" id="PS50883"/>
    </source>
</evidence>
<dbReference type="InterPro" id="IPR013655">
    <property type="entry name" value="PAS_fold_3"/>
</dbReference>
<dbReference type="InterPro" id="IPR001610">
    <property type="entry name" value="PAC"/>
</dbReference>
<feature type="domain" description="PAS" evidence="2">
    <location>
        <begin position="105"/>
        <end position="149"/>
    </location>
</feature>
<feature type="domain" description="EAL" evidence="4">
    <location>
        <begin position="808"/>
        <end position="1059"/>
    </location>
</feature>
<dbReference type="RefSeq" id="WP_134078818.1">
    <property type="nucleotide sequence ID" value="NZ_SOEB01000020.1"/>
</dbReference>
<dbReference type="Proteomes" id="UP000295484">
    <property type="component" value="Unassembled WGS sequence"/>
</dbReference>
<dbReference type="SUPFAM" id="SSF141868">
    <property type="entry name" value="EAL domain-like"/>
    <property type="match status" value="1"/>
</dbReference>
<organism evidence="6 7">
    <name type="scientific">Rhodovulum visakhapatnamense</name>
    <dbReference type="NCBI Taxonomy" id="364297"/>
    <lineage>
        <taxon>Bacteria</taxon>
        <taxon>Pseudomonadati</taxon>
        <taxon>Pseudomonadota</taxon>
        <taxon>Alphaproteobacteria</taxon>
        <taxon>Rhodobacterales</taxon>
        <taxon>Paracoccaceae</taxon>
        <taxon>Rhodovulum</taxon>
    </lineage>
</organism>
<evidence type="ECO:0000313" key="6">
    <source>
        <dbReference type="EMBL" id="TDX25397.1"/>
    </source>
</evidence>
<dbReference type="PROSITE" id="PS50887">
    <property type="entry name" value="GGDEF"/>
    <property type="match status" value="1"/>
</dbReference>
<dbReference type="SMART" id="SM00267">
    <property type="entry name" value="GGDEF"/>
    <property type="match status" value="1"/>
</dbReference>
<gene>
    <name evidence="6" type="ORF">EV657_12032</name>
</gene>
<dbReference type="InterPro" id="IPR043128">
    <property type="entry name" value="Rev_trsase/Diguanyl_cyclase"/>
</dbReference>
<dbReference type="Gene3D" id="3.30.70.270">
    <property type="match status" value="1"/>
</dbReference>
<dbReference type="CDD" id="cd01949">
    <property type="entry name" value="GGDEF"/>
    <property type="match status" value="1"/>
</dbReference>
<dbReference type="InterPro" id="IPR052155">
    <property type="entry name" value="Biofilm_reg_signaling"/>
</dbReference>
<dbReference type="PROSITE" id="PS50883">
    <property type="entry name" value="EAL"/>
    <property type="match status" value="1"/>
</dbReference>
<dbReference type="CDD" id="cd01948">
    <property type="entry name" value="EAL"/>
    <property type="match status" value="1"/>
</dbReference>
<dbReference type="PANTHER" id="PTHR44757">
    <property type="entry name" value="DIGUANYLATE CYCLASE DGCP"/>
    <property type="match status" value="1"/>
</dbReference>